<feature type="region of interest" description="Disordered" evidence="1">
    <location>
        <begin position="1"/>
        <end position="36"/>
    </location>
</feature>
<dbReference type="EMBL" id="BOMI01000067">
    <property type="protein sequence ID" value="GID74968.1"/>
    <property type="molecule type" value="Genomic_DNA"/>
</dbReference>
<feature type="compositionally biased region" description="Basic and acidic residues" evidence="1">
    <location>
        <begin position="1"/>
        <end position="13"/>
    </location>
</feature>
<evidence type="ECO:0008006" key="4">
    <source>
        <dbReference type="Google" id="ProtNLM"/>
    </source>
</evidence>
<proteinExistence type="predicted"/>
<dbReference type="Proteomes" id="UP000609879">
    <property type="component" value="Unassembled WGS sequence"/>
</dbReference>
<reference evidence="2 3" key="1">
    <citation type="submission" date="2021-01" db="EMBL/GenBank/DDBJ databases">
        <title>Whole genome shotgun sequence of Actinoplanes deccanensis NBRC 13994.</title>
        <authorList>
            <person name="Komaki H."/>
            <person name="Tamura T."/>
        </authorList>
    </citation>
    <scope>NUCLEOTIDE SEQUENCE [LARGE SCALE GENOMIC DNA]</scope>
    <source>
        <strain evidence="2 3">NBRC 13994</strain>
    </source>
</reference>
<evidence type="ECO:0000313" key="2">
    <source>
        <dbReference type="EMBL" id="GID74968.1"/>
    </source>
</evidence>
<gene>
    <name evidence="2" type="ORF">Ade02nite_36090</name>
</gene>
<protein>
    <recommendedName>
        <fullName evidence="4">Antitoxin VbhA domain-containing protein</fullName>
    </recommendedName>
</protein>
<keyword evidence="3" id="KW-1185">Reference proteome</keyword>
<evidence type="ECO:0000256" key="1">
    <source>
        <dbReference type="SAM" id="MobiDB-lite"/>
    </source>
</evidence>
<feature type="compositionally biased region" description="Basic and acidic residues" evidence="1">
    <location>
        <begin position="68"/>
        <end position="82"/>
    </location>
</feature>
<accession>A0ABQ3Y4P5</accession>
<comment type="caution">
    <text evidence="2">The sequence shown here is derived from an EMBL/GenBank/DDBJ whole genome shotgun (WGS) entry which is preliminary data.</text>
</comment>
<evidence type="ECO:0000313" key="3">
    <source>
        <dbReference type="Proteomes" id="UP000609879"/>
    </source>
</evidence>
<feature type="region of interest" description="Disordered" evidence="1">
    <location>
        <begin position="67"/>
        <end position="91"/>
    </location>
</feature>
<name>A0ABQ3Y4P5_9ACTN</name>
<organism evidence="2 3">
    <name type="scientific">Paractinoplanes deccanensis</name>
    <dbReference type="NCBI Taxonomy" id="113561"/>
    <lineage>
        <taxon>Bacteria</taxon>
        <taxon>Bacillati</taxon>
        <taxon>Actinomycetota</taxon>
        <taxon>Actinomycetes</taxon>
        <taxon>Micromonosporales</taxon>
        <taxon>Micromonosporaceae</taxon>
        <taxon>Paractinoplanes</taxon>
    </lineage>
</organism>
<dbReference type="RefSeq" id="WP_203764326.1">
    <property type="nucleotide sequence ID" value="NZ_BAAABO010000036.1"/>
</dbReference>
<sequence length="91" mass="9916">MGTHDEQHDRAAESFESLADSAEMAARTAEMSARVHDQMTDRVAGAAEHAERDRTLAAAEWEAAAAYRAHEVPPDEVRETIRRAGTPQDAG</sequence>